<dbReference type="OrthoDB" id="9776853at2"/>
<dbReference type="GO" id="GO:0016787">
    <property type="term" value="F:hydrolase activity"/>
    <property type="evidence" value="ECO:0007669"/>
    <property type="project" value="UniProtKB-KW"/>
</dbReference>
<evidence type="ECO:0000259" key="1">
    <source>
        <dbReference type="Pfam" id="PF12697"/>
    </source>
</evidence>
<reference evidence="2 3" key="1">
    <citation type="submission" date="2019-06" db="EMBL/GenBank/DDBJ databases">
        <title>Saccharibacillus brassicae sp. nov., an endophytic bacterium isolated from Chinese cabbage seeds (Brassica pekinensis).</title>
        <authorList>
            <person name="Jiang L."/>
            <person name="Lee J."/>
            <person name="Kim S.W."/>
        </authorList>
    </citation>
    <scope>NUCLEOTIDE SEQUENCE [LARGE SCALE GENOMIC DNA]</scope>
    <source>
        <strain evidence="3">KCTC 43072 / ATSA2</strain>
    </source>
</reference>
<organism evidence="2 3">
    <name type="scientific">Saccharibacillus brassicae</name>
    <dbReference type="NCBI Taxonomy" id="2583377"/>
    <lineage>
        <taxon>Bacteria</taxon>
        <taxon>Bacillati</taxon>
        <taxon>Bacillota</taxon>
        <taxon>Bacilli</taxon>
        <taxon>Bacillales</taxon>
        <taxon>Paenibacillaceae</taxon>
        <taxon>Saccharibacillus</taxon>
    </lineage>
</organism>
<dbReference type="PANTHER" id="PTHR43798">
    <property type="entry name" value="MONOACYLGLYCEROL LIPASE"/>
    <property type="match status" value="1"/>
</dbReference>
<dbReference type="Proteomes" id="UP000316968">
    <property type="component" value="Chromosome"/>
</dbReference>
<evidence type="ECO:0000313" key="2">
    <source>
        <dbReference type="EMBL" id="QDH22612.1"/>
    </source>
</evidence>
<name>A0A4Y6UXY6_SACBS</name>
<gene>
    <name evidence="2" type="ORF">FFV09_18240</name>
</gene>
<dbReference type="Pfam" id="PF12697">
    <property type="entry name" value="Abhydrolase_6"/>
    <property type="match status" value="1"/>
</dbReference>
<keyword evidence="2" id="KW-0378">Hydrolase</keyword>
<dbReference type="KEGG" id="saca:FFV09_18240"/>
<dbReference type="InterPro" id="IPR050266">
    <property type="entry name" value="AB_hydrolase_sf"/>
</dbReference>
<dbReference type="SUPFAM" id="SSF53474">
    <property type="entry name" value="alpha/beta-Hydrolases"/>
    <property type="match status" value="1"/>
</dbReference>
<sequence length="267" mass="29112">MEKRGGNGMAWTYTESGPIDAPLLLFVHGGGVGGWMWDRQVEHFRHAHCLVPEWSEQDGTGEDELFTIEKSAEALIRLAERKSAGRPIVAVGFSLGAQIVMQMMSDRPDLLSGAMLGSGSIYPASLARPLVGPLISLFYSLMRSRKFAALQARSLYVPGEQFDTYYAHSLGISRAGLIRTVRESLGYRLPAGFAYSTARLLVTVGEEESGSMRRSARDLAQMRAGSELVVRPGIGHGFSLAQPEAFNALLARWLEEGGLLPRRGSGR</sequence>
<dbReference type="AlphaFoldDB" id="A0A4Y6UXY6"/>
<accession>A0A4Y6UXY6</accession>
<feature type="domain" description="AB hydrolase-1" evidence="1">
    <location>
        <begin position="24"/>
        <end position="248"/>
    </location>
</feature>
<proteinExistence type="predicted"/>
<dbReference type="EMBL" id="CP041217">
    <property type="protein sequence ID" value="QDH22612.1"/>
    <property type="molecule type" value="Genomic_DNA"/>
</dbReference>
<evidence type="ECO:0000313" key="3">
    <source>
        <dbReference type="Proteomes" id="UP000316968"/>
    </source>
</evidence>
<protein>
    <submittedName>
        <fullName evidence="2">Alpha/beta hydrolase</fullName>
    </submittedName>
</protein>
<dbReference type="InterPro" id="IPR029058">
    <property type="entry name" value="AB_hydrolase_fold"/>
</dbReference>
<dbReference type="Gene3D" id="3.40.50.1820">
    <property type="entry name" value="alpha/beta hydrolase"/>
    <property type="match status" value="1"/>
</dbReference>
<keyword evidence="3" id="KW-1185">Reference proteome</keyword>
<dbReference type="InterPro" id="IPR000073">
    <property type="entry name" value="AB_hydrolase_1"/>
</dbReference>